<dbReference type="Proteomes" id="UP000178606">
    <property type="component" value="Unassembled WGS sequence"/>
</dbReference>
<feature type="region of interest" description="Disordered" evidence="1">
    <location>
        <begin position="146"/>
        <end position="170"/>
    </location>
</feature>
<protein>
    <submittedName>
        <fullName evidence="2">Uncharacterized protein</fullName>
    </submittedName>
</protein>
<gene>
    <name evidence="2" type="ORF">A3F84_19585</name>
</gene>
<organism evidence="2 3">
    <name type="scientific">Handelsmanbacteria sp. (strain RIFCSPLOWO2_12_FULL_64_10)</name>
    <dbReference type="NCBI Taxonomy" id="1817868"/>
    <lineage>
        <taxon>Bacteria</taxon>
        <taxon>Candidatus Handelsmaniibacteriota</taxon>
    </lineage>
</organism>
<proteinExistence type="predicted"/>
<accession>A0A1F6CB25</accession>
<sequence>MRAGWIRKSLYFSLLIFRKWASPPPFLFGQRSRATTGRLMAGLILTVAGPVMGQPSGSDSGLDSLKRSFLTLTQERAILERENRLFRLELELVDRDSAYAILDLRSGHLRFKLRGVELRTYPLLDLTVKGDLKAWPDSTRSVAGPFAITEKEDLGPPPVPIKPKPRSPLDVLPPDPIDSTASYYNLCFGGDFVLHVIPGDSTQVAEGAWMKRISKQVVEAFHDLRHSIARALGWEPEDRRIHISFRLPHDQAQAIFRATRVGAQAILIL</sequence>
<dbReference type="EMBL" id="MFKF01000319">
    <property type="protein sequence ID" value="OGG46405.1"/>
    <property type="molecule type" value="Genomic_DNA"/>
</dbReference>
<reference evidence="2 3" key="1">
    <citation type="journal article" date="2016" name="Nat. Commun.">
        <title>Thousands of microbial genomes shed light on interconnected biogeochemical processes in an aquifer system.</title>
        <authorList>
            <person name="Anantharaman K."/>
            <person name="Brown C.T."/>
            <person name="Hug L.A."/>
            <person name="Sharon I."/>
            <person name="Castelle C.J."/>
            <person name="Probst A.J."/>
            <person name="Thomas B.C."/>
            <person name="Singh A."/>
            <person name="Wilkins M.J."/>
            <person name="Karaoz U."/>
            <person name="Brodie E.L."/>
            <person name="Williams K.H."/>
            <person name="Hubbard S.S."/>
            <person name="Banfield J.F."/>
        </authorList>
    </citation>
    <scope>NUCLEOTIDE SEQUENCE [LARGE SCALE GENOMIC DNA]</scope>
    <source>
        <strain evidence="3">RIFCSPLOWO2_12_FULL_64_10</strain>
    </source>
</reference>
<evidence type="ECO:0000313" key="3">
    <source>
        <dbReference type="Proteomes" id="UP000178606"/>
    </source>
</evidence>
<comment type="caution">
    <text evidence="2">The sequence shown here is derived from an EMBL/GenBank/DDBJ whole genome shotgun (WGS) entry which is preliminary data.</text>
</comment>
<dbReference type="AlphaFoldDB" id="A0A1F6CB25"/>
<name>A0A1F6CB25_HANXR</name>
<evidence type="ECO:0000313" key="2">
    <source>
        <dbReference type="EMBL" id="OGG46405.1"/>
    </source>
</evidence>
<evidence type="ECO:0000256" key="1">
    <source>
        <dbReference type="SAM" id="MobiDB-lite"/>
    </source>
</evidence>